<comment type="caution">
    <text evidence="1">The sequence shown here is derived from an EMBL/GenBank/DDBJ whole genome shotgun (WGS) entry which is preliminary data.</text>
</comment>
<accession>A0A7W3J2K0</accession>
<dbReference type="Proteomes" id="UP000580910">
    <property type="component" value="Unassembled WGS sequence"/>
</dbReference>
<reference evidence="1 2" key="1">
    <citation type="submission" date="2020-07" db="EMBL/GenBank/DDBJ databases">
        <title>Sequencing the genomes of 1000 actinobacteria strains.</title>
        <authorList>
            <person name="Klenk H.-P."/>
        </authorList>
    </citation>
    <scope>NUCLEOTIDE SEQUENCE [LARGE SCALE GENOMIC DNA]</scope>
    <source>
        <strain evidence="1 2">DSM 21349</strain>
    </source>
</reference>
<protein>
    <submittedName>
        <fullName evidence="1">Uncharacterized protein</fullName>
    </submittedName>
</protein>
<gene>
    <name evidence="1" type="ORF">FB382_003409</name>
</gene>
<keyword evidence="2" id="KW-1185">Reference proteome</keyword>
<name>A0A7W3J2K0_9ACTN</name>
<organism evidence="1 2">
    <name type="scientific">Nocardioides ginsengisegetis</name>
    <dbReference type="NCBI Taxonomy" id="661491"/>
    <lineage>
        <taxon>Bacteria</taxon>
        <taxon>Bacillati</taxon>
        <taxon>Actinomycetota</taxon>
        <taxon>Actinomycetes</taxon>
        <taxon>Propionibacteriales</taxon>
        <taxon>Nocardioidaceae</taxon>
        <taxon>Nocardioides</taxon>
    </lineage>
</organism>
<dbReference type="AlphaFoldDB" id="A0A7W3J2K0"/>
<evidence type="ECO:0000313" key="2">
    <source>
        <dbReference type="Proteomes" id="UP000580910"/>
    </source>
</evidence>
<dbReference type="EMBL" id="JACGXA010000001">
    <property type="protein sequence ID" value="MBA8805118.1"/>
    <property type="molecule type" value="Genomic_DNA"/>
</dbReference>
<dbReference type="RefSeq" id="WP_182540918.1">
    <property type="nucleotide sequence ID" value="NZ_JACGXA010000001.1"/>
</dbReference>
<proteinExistence type="predicted"/>
<evidence type="ECO:0000313" key="1">
    <source>
        <dbReference type="EMBL" id="MBA8805118.1"/>
    </source>
</evidence>
<sequence length="129" mass="14255">MRIHRVIIGLVALVIAVAMTLVVGTGAEAADKPKHEVIAKGIEPTPNKFLIKGQVKPTYANAPLVMEKKDCGSCDWHAWKKFSTHDDSHYKLRVYGPGKGSQKTCYRVKVPPTQKFALSRSQVLCIVKL</sequence>